<evidence type="ECO:0000256" key="14">
    <source>
        <dbReference type="SAM" id="Phobius"/>
    </source>
</evidence>
<feature type="transmembrane region" description="Helical" evidence="14">
    <location>
        <begin position="173"/>
        <end position="193"/>
    </location>
</feature>
<dbReference type="InterPro" id="IPR011620">
    <property type="entry name" value="Sig_transdc_His_kinase_LytS_TM"/>
</dbReference>
<feature type="transmembrane region" description="Helical" evidence="14">
    <location>
        <begin position="43"/>
        <end position="61"/>
    </location>
</feature>
<dbReference type="SUPFAM" id="SSF55781">
    <property type="entry name" value="GAF domain-like"/>
    <property type="match status" value="1"/>
</dbReference>
<dbReference type="AlphaFoldDB" id="B8JGA1"/>
<evidence type="ECO:0000256" key="2">
    <source>
        <dbReference type="ARBA" id="ARBA00004651"/>
    </source>
</evidence>
<sequence>MMGRLLLTLFEAMAVFFVLFHLYSRSRAFRPARTDWLRPRAKLSLLLFFTGIAILGTYLGLPLAGGAIANTRAVGAVLGGMLGGPAVGVAVGLLSGAHRLTLGGFTAGAGAIATTLEGLMGGLVHRRLASAAPDRLISWKLAFAVTAAGEALHMGLLLAVSRPFHESVRVVEGIGVPMILANSVGAALFMTLLRDRHERYDRLAAATSAKALRIAERTLGPLARGFDRSVAGELASIIQEETGVGAVAITDTETVLAFVGRGSDHHRPGLPIASPLTRGAIERHEVVFADGEHEHYRCAVSAACPLDSAVVIPLVVDGAAIGTVQLLETARTRFRRLNRSLGEGIADLLSDQLLRARFHEQKSLLVLTELKLLQAQVDPHFLFNALNTVHAVTRTDPERARELLGHLSALFRKNLKRSAPLSTLEEELEHAGAYLEIEKARFGDRLAVLTEVDPALLRLRLPTFTLQPLIENAVKHGLGATLGQATARIRAYRQGATAVIEIEDDAGAYAPRAGADGMGMSLVDRRIKNLLGAEWGVTVSCTPSALTRVSVRVPFEERPA</sequence>
<evidence type="ECO:0000256" key="8">
    <source>
        <dbReference type="ARBA" id="ARBA00022741"/>
    </source>
</evidence>
<evidence type="ECO:0000256" key="6">
    <source>
        <dbReference type="ARBA" id="ARBA00022679"/>
    </source>
</evidence>
<keyword evidence="9 17" id="KW-0418">Kinase</keyword>
<dbReference type="EC" id="2.7.13.3" evidence="3"/>
<evidence type="ECO:0000259" key="16">
    <source>
        <dbReference type="Pfam" id="PF07694"/>
    </source>
</evidence>
<dbReference type="Gene3D" id="3.30.565.10">
    <property type="entry name" value="Histidine kinase-like ATPase, C-terminal domain"/>
    <property type="match status" value="1"/>
</dbReference>
<dbReference type="PANTHER" id="PTHR34220:SF10">
    <property type="entry name" value="SENSOR HISTIDINE KINASE BTSS"/>
    <property type="match status" value="1"/>
</dbReference>
<dbReference type="Gene3D" id="3.30.450.40">
    <property type="match status" value="1"/>
</dbReference>
<keyword evidence="5" id="KW-0597">Phosphoprotein</keyword>
<keyword evidence="18" id="KW-1185">Reference proteome</keyword>
<dbReference type="InterPro" id="IPR010559">
    <property type="entry name" value="Sig_transdc_His_kin_internal"/>
</dbReference>
<organism evidence="17 18">
    <name type="scientific">Anaeromyxobacter dehalogenans (strain ATCC BAA-258 / DSM 21875 / 2CP-1)</name>
    <dbReference type="NCBI Taxonomy" id="455488"/>
    <lineage>
        <taxon>Bacteria</taxon>
        <taxon>Pseudomonadati</taxon>
        <taxon>Myxococcota</taxon>
        <taxon>Myxococcia</taxon>
        <taxon>Myxococcales</taxon>
        <taxon>Cystobacterineae</taxon>
        <taxon>Anaeromyxobacteraceae</taxon>
        <taxon>Anaeromyxobacter</taxon>
    </lineage>
</organism>
<dbReference type="Pfam" id="PF15714">
    <property type="entry name" value="SpoVT_C"/>
    <property type="match status" value="1"/>
</dbReference>
<dbReference type="GO" id="GO:0005886">
    <property type="term" value="C:plasma membrane"/>
    <property type="evidence" value="ECO:0007669"/>
    <property type="project" value="UniProtKB-SubCell"/>
</dbReference>
<keyword evidence="8" id="KW-0547">Nucleotide-binding</keyword>
<feature type="transmembrane region" description="Helical" evidence="14">
    <location>
        <begin position="5"/>
        <end position="23"/>
    </location>
</feature>
<evidence type="ECO:0000256" key="1">
    <source>
        <dbReference type="ARBA" id="ARBA00000085"/>
    </source>
</evidence>
<evidence type="ECO:0000256" key="10">
    <source>
        <dbReference type="ARBA" id="ARBA00022840"/>
    </source>
</evidence>
<keyword evidence="10" id="KW-0067">ATP-binding</keyword>
<dbReference type="Pfam" id="PF06580">
    <property type="entry name" value="His_kinase"/>
    <property type="match status" value="1"/>
</dbReference>
<feature type="transmembrane region" description="Helical" evidence="14">
    <location>
        <begin position="73"/>
        <end position="94"/>
    </location>
</feature>
<reference evidence="17" key="1">
    <citation type="submission" date="2009-01" db="EMBL/GenBank/DDBJ databases">
        <title>Complete sequence of Anaeromyxobacter dehalogenans 2CP-1.</title>
        <authorList>
            <consortium name="US DOE Joint Genome Institute"/>
            <person name="Lucas S."/>
            <person name="Copeland A."/>
            <person name="Lapidus A."/>
            <person name="Glavina del Rio T."/>
            <person name="Dalin E."/>
            <person name="Tice H."/>
            <person name="Bruce D."/>
            <person name="Goodwin L."/>
            <person name="Pitluck S."/>
            <person name="Saunders E."/>
            <person name="Brettin T."/>
            <person name="Detter J.C."/>
            <person name="Han C."/>
            <person name="Larimer F."/>
            <person name="Land M."/>
            <person name="Hauser L."/>
            <person name="Kyrpides N."/>
            <person name="Ovchinnikova G."/>
            <person name="Beliaev A.S."/>
            <person name="Richardson P."/>
        </authorList>
    </citation>
    <scope>NUCLEOTIDE SEQUENCE</scope>
    <source>
        <strain evidence="17">2CP-1</strain>
    </source>
</reference>
<dbReference type="GO" id="GO:0005524">
    <property type="term" value="F:ATP binding"/>
    <property type="evidence" value="ECO:0007669"/>
    <property type="project" value="UniProtKB-KW"/>
</dbReference>
<dbReference type="Pfam" id="PF07694">
    <property type="entry name" value="5TM-5TMR_LYT"/>
    <property type="match status" value="1"/>
</dbReference>
<accession>B8JGA1</accession>
<dbReference type="InterPro" id="IPR029016">
    <property type="entry name" value="GAF-like_dom_sf"/>
</dbReference>
<comment type="catalytic activity">
    <reaction evidence="1">
        <text>ATP + protein L-histidine = ADP + protein N-phospho-L-histidine.</text>
        <dbReference type="EC" id="2.7.13.3"/>
    </reaction>
</comment>
<evidence type="ECO:0000256" key="5">
    <source>
        <dbReference type="ARBA" id="ARBA00022553"/>
    </source>
</evidence>
<dbReference type="PANTHER" id="PTHR34220">
    <property type="entry name" value="SENSOR HISTIDINE KINASE YPDA"/>
    <property type="match status" value="1"/>
</dbReference>
<feature type="domain" description="Signal transduction histidine kinase 5TM receptor LytS transmembrane region" evidence="16">
    <location>
        <begin position="35"/>
        <end position="196"/>
    </location>
</feature>
<keyword evidence="11 14" id="KW-1133">Transmembrane helix</keyword>
<dbReference type="GO" id="GO:0071555">
    <property type="term" value="P:cell wall organization"/>
    <property type="evidence" value="ECO:0007669"/>
    <property type="project" value="InterPro"/>
</dbReference>
<dbReference type="InterPro" id="IPR036890">
    <property type="entry name" value="HATPase_C_sf"/>
</dbReference>
<name>B8JGA1_ANAD2</name>
<proteinExistence type="predicted"/>
<evidence type="ECO:0000256" key="4">
    <source>
        <dbReference type="ARBA" id="ARBA00022475"/>
    </source>
</evidence>
<dbReference type="InterPro" id="IPR050640">
    <property type="entry name" value="Bact_2-comp_sensor_kinase"/>
</dbReference>
<evidence type="ECO:0000256" key="9">
    <source>
        <dbReference type="ARBA" id="ARBA00022777"/>
    </source>
</evidence>
<dbReference type="EMBL" id="CP001359">
    <property type="protein sequence ID" value="ACL66504.1"/>
    <property type="molecule type" value="Genomic_DNA"/>
</dbReference>
<dbReference type="HOGENOM" id="CLU_020473_3_3_7"/>
<feature type="transmembrane region" description="Helical" evidence="14">
    <location>
        <begin position="141"/>
        <end position="161"/>
    </location>
</feature>
<dbReference type="RefSeq" id="WP_012634222.1">
    <property type="nucleotide sequence ID" value="NC_011891.1"/>
</dbReference>
<evidence type="ECO:0000256" key="12">
    <source>
        <dbReference type="ARBA" id="ARBA00023012"/>
    </source>
</evidence>
<evidence type="ECO:0000313" key="17">
    <source>
        <dbReference type="EMBL" id="ACL66504.1"/>
    </source>
</evidence>
<comment type="subcellular location">
    <subcellularLocation>
        <location evidence="2">Cell membrane</location>
        <topology evidence="2">Multi-pass membrane protein</topology>
    </subcellularLocation>
</comment>
<protein>
    <recommendedName>
        <fullName evidence="3">histidine kinase</fullName>
        <ecNumber evidence="3">2.7.13.3</ecNumber>
    </recommendedName>
</protein>
<dbReference type="Proteomes" id="UP000007089">
    <property type="component" value="Chromosome"/>
</dbReference>
<keyword evidence="4" id="KW-1003">Cell membrane</keyword>
<evidence type="ECO:0000256" key="3">
    <source>
        <dbReference type="ARBA" id="ARBA00012438"/>
    </source>
</evidence>
<keyword evidence="12" id="KW-0902">Two-component regulatory system</keyword>
<evidence type="ECO:0000256" key="7">
    <source>
        <dbReference type="ARBA" id="ARBA00022692"/>
    </source>
</evidence>
<feature type="domain" description="Signal transduction histidine kinase internal region" evidence="15">
    <location>
        <begin position="368"/>
        <end position="446"/>
    </location>
</feature>
<dbReference type="SUPFAM" id="SSF55874">
    <property type="entry name" value="ATPase domain of HSP90 chaperone/DNA topoisomerase II/histidine kinase"/>
    <property type="match status" value="1"/>
</dbReference>
<dbReference type="GO" id="GO:0000155">
    <property type="term" value="F:phosphorelay sensor kinase activity"/>
    <property type="evidence" value="ECO:0007669"/>
    <property type="project" value="InterPro"/>
</dbReference>
<evidence type="ECO:0000256" key="13">
    <source>
        <dbReference type="ARBA" id="ARBA00023136"/>
    </source>
</evidence>
<evidence type="ECO:0000313" key="18">
    <source>
        <dbReference type="Proteomes" id="UP000007089"/>
    </source>
</evidence>
<dbReference type="KEGG" id="acp:A2cp1_3169"/>
<keyword evidence="13 14" id="KW-0472">Membrane</keyword>
<evidence type="ECO:0000256" key="11">
    <source>
        <dbReference type="ARBA" id="ARBA00022989"/>
    </source>
</evidence>
<keyword evidence="6" id="KW-0808">Transferase</keyword>
<keyword evidence="7 14" id="KW-0812">Transmembrane</keyword>
<feature type="transmembrane region" description="Helical" evidence="14">
    <location>
        <begin position="100"/>
        <end position="120"/>
    </location>
</feature>
<gene>
    <name evidence="17" type="ordered locus">A2cp1_3169</name>
</gene>
<evidence type="ECO:0000259" key="15">
    <source>
        <dbReference type="Pfam" id="PF06580"/>
    </source>
</evidence>